<dbReference type="CDD" id="cd00364">
    <property type="entry name" value="Ribosomal_uS17"/>
    <property type="match status" value="1"/>
</dbReference>
<evidence type="ECO:0000313" key="5">
    <source>
        <dbReference type="Proteomes" id="UP000178068"/>
    </source>
</evidence>
<comment type="caution">
    <text evidence="4">The sequence shown here is derived from an EMBL/GenBank/DDBJ whole genome shotgun (WGS) entry which is preliminary data.</text>
</comment>
<dbReference type="Gene3D" id="2.40.50.140">
    <property type="entry name" value="Nucleic acid-binding proteins"/>
    <property type="match status" value="1"/>
</dbReference>
<dbReference type="PANTHER" id="PTHR10744">
    <property type="entry name" value="40S RIBOSOMAL PROTEIN S11 FAMILY MEMBER"/>
    <property type="match status" value="1"/>
</dbReference>
<dbReference type="EMBL" id="MHCZ01000044">
    <property type="protein sequence ID" value="OGY28972.1"/>
    <property type="molecule type" value="Genomic_DNA"/>
</dbReference>
<sequence length="93" mass="10693">MIGKVVSTKMKNTVVVEVERFSTHPVYKKRLRRSSRFLAHDEIGTRVGDQVRIESIRPKSRNKYHQVVEVIAQESSEKKVKKVPSKADSGEEE</sequence>
<evidence type="ECO:0000256" key="3">
    <source>
        <dbReference type="ARBA" id="ARBA00023274"/>
    </source>
</evidence>
<gene>
    <name evidence="4" type="ORF">A3F35_00900</name>
</gene>
<dbReference type="Proteomes" id="UP000178068">
    <property type="component" value="Unassembled WGS sequence"/>
</dbReference>
<evidence type="ECO:0000256" key="1">
    <source>
        <dbReference type="ARBA" id="ARBA00010254"/>
    </source>
</evidence>
<reference evidence="4 5" key="1">
    <citation type="journal article" date="2016" name="Nat. Commun.">
        <title>Thousands of microbial genomes shed light on interconnected biogeochemical processes in an aquifer system.</title>
        <authorList>
            <person name="Anantharaman K."/>
            <person name="Brown C.T."/>
            <person name="Hug L.A."/>
            <person name="Sharon I."/>
            <person name="Castelle C.J."/>
            <person name="Probst A.J."/>
            <person name="Thomas B.C."/>
            <person name="Singh A."/>
            <person name="Wilkins M.J."/>
            <person name="Karaoz U."/>
            <person name="Brodie E.L."/>
            <person name="Williams K.H."/>
            <person name="Hubbard S.S."/>
            <person name="Banfield J.F."/>
        </authorList>
    </citation>
    <scope>NUCLEOTIDE SEQUENCE [LARGE SCALE GENOMIC DNA]</scope>
</reference>
<proteinExistence type="inferred from homology"/>
<dbReference type="NCBIfam" id="NF004123">
    <property type="entry name" value="PRK05610.1"/>
    <property type="match status" value="1"/>
</dbReference>
<dbReference type="AlphaFoldDB" id="A0A1G1WMK6"/>
<dbReference type="STRING" id="1802603.A3F35_00900"/>
<dbReference type="InterPro" id="IPR012340">
    <property type="entry name" value="NA-bd_OB-fold"/>
</dbReference>
<evidence type="ECO:0000313" key="4">
    <source>
        <dbReference type="EMBL" id="OGY28972.1"/>
    </source>
</evidence>
<name>A0A1G1WMK6_9BACT</name>
<keyword evidence="3" id="KW-0687">Ribonucleoprotein</keyword>
<dbReference type="GO" id="GO:0005840">
    <property type="term" value="C:ribosome"/>
    <property type="evidence" value="ECO:0007669"/>
    <property type="project" value="UniProtKB-KW"/>
</dbReference>
<comment type="similarity">
    <text evidence="1">Belongs to the universal ribosomal protein uS17 family.</text>
</comment>
<accession>A0A1G1WMK6</accession>
<dbReference type="SUPFAM" id="SSF50249">
    <property type="entry name" value="Nucleic acid-binding proteins"/>
    <property type="match status" value="1"/>
</dbReference>
<dbReference type="PANTHER" id="PTHR10744:SF1">
    <property type="entry name" value="SMALL RIBOSOMAL SUBUNIT PROTEIN US17M"/>
    <property type="match status" value="1"/>
</dbReference>
<dbReference type="GO" id="GO:1990904">
    <property type="term" value="C:ribonucleoprotein complex"/>
    <property type="evidence" value="ECO:0007669"/>
    <property type="project" value="UniProtKB-KW"/>
</dbReference>
<dbReference type="GO" id="GO:0006412">
    <property type="term" value="P:translation"/>
    <property type="evidence" value="ECO:0007669"/>
    <property type="project" value="InterPro"/>
</dbReference>
<dbReference type="PRINTS" id="PR00973">
    <property type="entry name" value="RIBOSOMALS17"/>
</dbReference>
<keyword evidence="2 4" id="KW-0689">Ribosomal protein</keyword>
<organism evidence="4 5">
    <name type="scientific">Candidatus Woykebacteria bacterium RIFCSPHIGHO2_12_FULL_45_10</name>
    <dbReference type="NCBI Taxonomy" id="1802603"/>
    <lineage>
        <taxon>Bacteria</taxon>
        <taxon>Candidatus Woykeibacteriota</taxon>
    </lineage>
</organism>
<protein>
    <submittedName>
        <fullName evidence="4">30S ribosomal protein S17</fullName>
    </submittedName>
</protein>
<dbReference type="Pfam" id="PF00366">
    <property type="entry name" value="Ribosomal_S17"/>
    <property type="match status" value="1"/>
</dbReference>
<evidence type="ECO:0000256" key="2">
    <source>
        <dbReference type="ARBA" id="ARBA00022980"/>
    </source>
</evidence>
<dbReference type="InterPro" id="IPR000266">
    <property type="entry name" value="Ribosomal_uS17"/>
</dbReference>
<dbReference type="GO" id="GO:0003735">
    <property type="term" value="F:structural constituent of ribosome"/>
    <property type="evidence" value="ECO:0007669"/>
    <property type="project" value="InterPro"/>
</dbReference>